<dbReference type="CDD" id="cd00009">
    <property type="entry name" value="AAA"/>
    <property type="match status" value="1"/>
</dbReference>
<dbReference type="Proteomes" id="UP000177354">
    <property type="component" value="Unassembled WGS sequence"/>
</dbReference>
<evidence type="ECO:0000256" key="2">
    <source>
        <dbReference type="ARBA" id="ARBA00008959"/>
    </source>
</evidence>
<sequence length="401" mass="45324">MNLAYRMRPNNLQEFFGQEHLVGKGKILRQMIETGNIISLIFWGPPGSGKTTLATIIAGQTESDFHRISAVESGKEELKKVIKKAELNKTYNRKTILFIDEIHRWNKAQQDALLPYVENSLITLFGATTENPSFEVISPLLSRCRVFVLKGLEYGELEKILNNALRDKERGLYKFNKTIDKKERELLIRLSGGDARIMLNGLEMAVVSYRDKKITGEAIMEVFQTKSAGLYDKKAEEHYNIISAYIKSMRGSDADGSLYYLVRMLENGEDPKFIARRMIIFASEDIGLADRGALIQANSAFEAVSKVGMPEAQLILAHITLYLAKAPKSRAVANALGKTRKALYDFPNENVPLHLRNAPTRLMKNLGYGKDYIWSDDYVGPVKDKSFLPDKLKGRKFFDGK</sequence>
<dbReference type="FunFam" id="1.20.272.10:FF:000001">
    <property type="entry name" value="Putative AAA family ATPase"/>
    <property type="match status" value="1"/>
</dbReference>
<dbReference type="InterPro" id="IPR003959">
    <property type="entry name" value="ATPase_AAA_core"/>
</dbReference>
<dbReference type="Gene3D" id="1.10.3710.10">
    <property type="entry name" value="DNA polymerase III clamp loader subunits, C-terminal domain"/>
    <property type="match status" value="1"/>
</dbReference>
<dbReference type="GO" id="GO:0005524">
    <property type="term" value="F:ATP binding"/>
    <property type="evidence" value="ECO:0007669"/>
    <property type="project" value="UniProtKB-KW"/>
</dbReference>
<keyword evidence="4" id="KW-0547">Nucleotide-binding</keyword>
<keyword evidence="3" id="KW-0235">DNA replication</keyword>
<comment type="caution">
    <text evidence="7">The sequence shown here is derived from an EMBL/GenBank/DDBJ whole genome shotgun (WGS) entry which is preliminary data.</text>
</comment>
<dbReference type="InterPro" id="IPR008921">
    <property type="entry name" value="DNA_pol3_clamp-load_cplx_C"/>
</dbReference>
<evidence type="ECO:0000256" key="1">
    <source>
        <dbReference type="ARBA" id="ARBA00002393"/>
    </source>
</evidence>
<dbReference type="InterPro" id="IPR051314">
    <property type="entry name" value="AAA_ATPase_RarA/MGS1/WRNIP1"/>
</dbReference>
<dbReference type="PANTHER" id="PTHR13779">
    <property type="entry name" value="WERNER HELICASE-INTERACTING PROTEIN 1 FAMILY MEMBER"/>
    <property type="match status" value="1"/>
</dbReference>
<comment type="function">
    <text evidence="1">DNA-dependent ATPase that plays important roles in cellular responses to stalled DNA replication processes.</text>
</comment>
<dbReference type="Gene3D" id="1.20.272.10">
    <property type="match status" value="1"/>
</dbReference>
<accession>A0A1F5Z0Y2</accession>
<dbReference type="Gene3D" id="3.40.50.300">
    <property type="entry name" value="P-loop containing nucleotide triphosphate hydrolases"/>
    <property type="match status" value="1"/>
</dbReference>
<comment type="similarity">
    <text evidence="2">Belongs to the AAA ATPase family. RarA/MGS1/WRNIP1 subfamily.</text>
</comment>
<evidence type="ECO:0000259" key="6">
    <source>
        <dbReference type="SMART" id="SM00382"/>
    </source>
</evidence>
<dbReference type="GO" id="GO:0008047">
    <property type="term" value="F:enzyme activator activity"/>
    <property type="evidence" value="ECO:0007669"/>
    <property type="project" value="TreeGrafter"/>
</dbReference>
<dbReference type="FunFam" id="3.40.50.300:FF:000137">
    <property type="entry name" value="Replication-associated recombination protein A"/>
    <property type="match status" value="1"/>
</dbReference>
<dbReference type="Pfam" id="PF00004">
    <property type="entry name" value="AAA"/>
    <property type="match status" value="1"/>
</dbReference>
<dbReference type="AlphaFoldDB" id="A0A1F5Z0Y2"/>
<dbReference type="GO" id="GO:0003677">
    <property type="term" value="F:DNA binding"/>
    <property type="evidence" value="ECO:0007669"/>
    <property type="project" value="InterPro"/>
</dbReference>
<reference evidence="7 8" key="1">
    <citation type="journal article" date="2016" name="Nat. Commun.">
        <title>Thousands of microbial genomes shed light on interconnected biogeochemical processes in an aquifer system.</title>
        <authorList>
            <person name="Anantharaman K."/>
            <person name="Brown C.T."/>
            <person name="Hug L.A."/>
            <person name="Sharon I."/>
            <person name="Castelle C.J."/>
            <person name="Probst A.J."/>
            <person name="Thomas B.C."/>
            <person name="Singh A."/>
            <person name="Wilkins M.J."/>
            <person name="Karaoz U."/>
            <person name="Brodie E.L."/>
            <person name="Williams K.H."/>
            <person name="Hubbard S.S."/>
            <person name="Banfield J.F."/>
        </authorList>
    </citation>
    <scope>NUCLEOTIDE SEQUENCE [LARGE SCALE GENOMIC DNA]</scope>
</reference>
<protein>
    <recommendedName>
        <fullName evidence="6">AAA+ ATPase domain-containing protein</fullName>
    </recommendedName>
</protein>
<evidence type="ECO:0000313" key="8">
    <source>
        <dbReference type="Proteomes" id="UP000177354"/>
    </source>
</evidence>
<dbReference type="InterPro" id="IPR021886">
    <property type="entry name" value="MgsA_C"/>
</dbReference>
<dbReference type="Pfam" id="PF12002">
    <property type="entry name" value="MgsA_C"/>
    <property type="match status" value="1"/>
</dbReference>
<name>A0A1F5Z0Y2_9BACT</name>
<dbReference type="GO" id="GO:0016887">
    <property type="term" value="F:ATP hydrolysis activity"/>
    <property type="evidence" value="ECO:0007669"/>
    <property type="project" value="InterPro"/>
</dbReference>
<dbReference type="GO" id="GO:0000731">
    <property type="term" value="P:DNA synthesis involved in DNA repair"/>
    <property type="evidence" value="ECO:0007669"/>
    <property type="project" value="TreeGrafter"/>
</dbReference>
<dbReference type="InterPro" id="IPR027417">
    <property type="entry name" value="P-loop_NTPase"/>
</dbReference>
<evidence type="ECO:0000256" key="3">
    <source>
        <dbReference type="ARBA" id="ARBA00022705"/>
    </source>
</evidence>
<dbReference type="Pfam" id="PF16193">
    <property type="entry name" value="AAA_assoc_2"/>
    <property type="match status" value="1"/>
</dbReference>
<dbReference type="InterPro" id="IPR003593">
    <property type="entry name" value="AAA+_ATPase"/>
</dbReference>
<feature type="domain" description="AAA+ ATPase" evidence="6">
    <location>
        <begin position="36"/>
        <end position="152"/>
    </location>
</feature>
<dbReference type="CDD" id="cd18139">
    <property type="entry name" value="HLD_clamp_RarA"/>
    <property type="match status" value="1"/>
</dbReference>
<dbReference type="GO" id="GO:0006261">
    <property type="term" value="P:DNA-templated DNA replication"/>
    <property type="evidence" value="ECO:0007669"/>
    <property type="project" value="TreeGrafter"/>
</dbReference>
<evidence type="ECO:0000313" key="7">
    <source>
        <dbReference type="EMBL" id="OGG06025.1"/>
    </source>
</evidence>
<dbReference type="EMBL" id="MFJF01000019">
    <property type="protein sequence ID" value="OGG06025.1"/>
    <property type="molecule type" value="Genomic_DNA"/>
</dbReference>
<proteinExistence type="inferred from homology"/>
<dbReference type="SUPFAM" id="SSF52540">
    <property type="entry name" value="P-loop containing nucleoside triphosphate hydrolases"/>
    <property type="match status" value="1"/>
</dbReference>
<dbReference type="Gene3D" id="1.10.8.60">
    <property type="match status" value="1"/>
</dbReference>
<dbReference type="SMART" id="SM00382">
    <property type="entry name" value="AAA"/>
    <property type="match status" value="1"/>
</dbReference>
<dbReference type="GO" id="GO:0017116">
    <property type="term" value="F:single-stranded DNA helicase activity"/>
    <property type="evidence" value="ECO:0007669"/>
    <property type="project" value="TreeGrafter"/>
</dbReference>
<organism evidence="7 8">
    <name type="scientific">Candidatus Gottesmanbacteria bacterium RIFCSPHIGHO2_01_FULL_40_15</name>
    <dbReference type="NCBI Taxonomy" id="1798376"/>
    <lineage>
        <taxon>Bacteria</taxon>
        <taxon>Candidatus Gottesmaniibacteriota</taxon>
    </lineage>
</organism>
<evidence type="ECO:0000256" key="5">
    <source>
        <dbReference type="ARBA" id="ARBA00022840"/>
    </source>
</evidence>
<dbReference type="PANTHER" id="PTHR13779:SF7">
    <property type="entry name" value="ATPASE WRNIP1"/>
    <property type="match status" value="1"/>
</dbReference>
<keyword evidence="5" id="KW-0067">ATP-binding</keyword>
<dbReference type="InterPro" id="IPR032423">
    <property type="entry name" value="AAA_assoc_2"/>
</dbReference>
<gene>
    <name evidence="7" type="ORF">A2777_00725</name>
</gene>
<evidence type="ECO:0000256" key="4">
    <source>
        <dbReference type="ARBA" id="ARBA00022741"/>
    </source>
</evidence>
<dbReference type="SUPFAM" id="SSF48019">
    <property type="entry name" value="post-AAA+ oligomerization domain-like"/>
    <property type="match status" value="1"/>
</dbReference>